<comment type="caution">
    <text evidence="2">The sequence shown here is derived from an EMBL/GenBank/DDBJ whole genome shotgun (WGS) entry which is preliminary data.</text>
</comment>
<gene>
    <name evidence="2" type="ORF">E1218_12740</name>
</gene>
<name>A0A4R4X899_9ACTN</name>
<organism evidence="2 3">
    <name type="scientific">Kribbella turkmenica</name>
    <dbReference type="NCBI Taxonomy" id="2530375"/>
    <lineage>
        <taxon>Bacteria</taxon>
        <taxon>Bacillati</taxon>
        <taxon>Actinomycetota</taxon>
        <taxon>Actinomycetes</taxon>
        <taxon>Propionibacteriales</taxon>
        <taxon>Kribbellaceae</taxon>
        <taxon>Kribbella</taxon>
    </lineage>
</organism>
<keyword evidence="3" id="KW-1185">Reference proteome</keyword>
<dbReference type="Gene3D" id="1.10.510.10">
    <property type="entry name" value="Transferase(Phosphotransferase) domain 1"/>
    <property type="match status" value="1"/>
</dbReference>
<dbReference type="AlphaFoldDB" id="A0A4R4X899"/>
<dbReference type="Gene3D" id="1.20.58.840">
    <property type="match status" value="1"/>
</dbReference>
<feature type="domain" description="Aminoglycoside phosphotransferase" evidence="1">
    <location>
        <begin position="65"/>
        <end position="266"/>
    </location>
</feature>
<dbReference type="OrthoDB" id="115252at2"/>
<protein>
    <submittedName>
        <fullName evidence="2">Aminoglycoside phosphotransferase family protein</fullName>
    </submittedName>
</protein>
<dbReference type="GO" id="GO:0016740">
    <property type="term" value="F:transferase activity"/>
    <property type="evidence" value="ECO:0007669"/>
    <property type="project" value="UniProtKB-KW"/>
</dbReference>
<keyword evidence="2" id="KW-0808">Transferase</keyword>
<evidence type="ECO:0000313" key="2">
    <source>
        <dbReference type="EMBL" id="TDD26701.1"/>
    </source>
</evidence>
<dbReference type="EMBL" id="SMKR01000044">
    <property type="protein sequence ID" value="TDD26701.1"/>
    <property type="molecule type" value="Genomic_DNA"/>
</dbReference>
<dbReference type="Pfam" id="PF01636">
    <property type="entry name" value="APH"/>
    <property type="match status" value="1"/>
</dbReference>
<evidence type="ECO:0000259" key="1">
    <source>
        <dbReference type="Pfam" id="PF01636"/>
    </source>
</evidence>
<proteinExistence type="predicted"/>
<dbReference type="SUPFAM" id="SSF56112">
    <property type="entry name" value="Protein kinase-like (PK-like)"/>
    <property type="match status" value="1"/>
</dbReference>
<dbReference type="Gene3D" id="3.30.200.20">
    <property type="entry name" value="Phosphorylase Kinase, domain 1"/>
    <property type="match status" value="1"/>
</dbReference>
<reference evidence="2 3" key="1">
    <citation type="submission" date="2019-02" db="EMBL/GenBank/DDBJ databases">
        <title>Draft genome sequences of novel Actinobacteria.</title>
        <authorList>
            <person name="Sahin N."/>
            <person name="Ay H."/>
            <person name="Saygin H."/>
        </authorList>
    </citation>
    <scope>NUCLEOTIDE SEQUENCE [LARGE SCALE GENOMIC DNA]</scope>
    <source>
        <strain evidence="2 3">16K104</strain>
    </source>
</reference>
<dbReference type="InterPro" id="IPR002575">
    <property type="entry name" value="Aminoglycoside_PTrfase"/>
</dbReference>
<sequence length="320" mass="34809">MSVWAGMLCAVEKVRRWVREDFGLDVRELTPVGHGADVAADVWKAATVTNTYAVKWSGAGTNTGHQVAAFLADTIPGIPEPVRTVEGGLWTFHGKKKRLTVTPWIDGVRAADTGLTSGQWTEYGVLVRRIHEAEPPERLRNALPHHSPVRDRIPGLAEELHTRLTTQPPEDDLEAELAAVWKEHKDTITGLLAARPPEPTGPRVVCHADPHLGNVLVDNGVHLVDWDDVVHAPREQDLMFLLGGMGSLGPTTSGQLTAFFTGYGDVHLDQEALTYYRHVRALEDAALWAEQALTGPDRGECIDILRGGLGPGGLARLALS</sequence>
<accession>A0A4R4X899</accession>
<dbReference type="InterPro" id="IPR011009">
    <property type="entry name" value="Kinase-like_dom_sf"/>
</dbReference>
<dbReference type="Proteomes" id="UP000295172">
    <property type="component" value="Unassembled WGS sequence"/>
</dbReference>
<evidence type="ECO:0000313" key="3">
    <source>
        <dbReference type="Proteomes" id="UP000295172"/>
    </source>
</evidence>